<gene>
    <name evidence="1" type="ORF">CEXT_33191</name>
</gene>
<accession>A0AAV4XEE3</accession>
<protein>
    <submittedName>
        <fullName evidence="1">Uncharacterized protein</fullName>
    </submittedName>
</protein>
<sequence>MKSLRPNSQFIHQSTAEQPIYPPIVDFPSDSYFLKYEKIIREFIPARTMMTNLANIRRKFGRLQGLPRSCLPRA</sequence>
<proteinExistence type="predicted"/>
<reference evidence="1 2" key="1">
    <citation type="submission" date="2021-06" db="EMBL/GenBank/DDBJ databases">
        <title>Caerostris extrusa draft genome.</title>
        <authorList>
            <person name="Kono N."/>
            <person name="Arakawa K."/>
        </authorList>
    </citation>
    <scope>NUCLEOTIDE SEQUENCE [LARGE SCALE GENOMIC DNA]</scope>
</reference>
<dbReference type="AlphaFoldDB" id="A0AAV4XEE3"/>
<dbReference type="EMBL" id="BPLR01000201">
    <property type="protein sequence ID" value="GIY92843.1"/>
    <property type="molecule type" value="Genomic_DNA"/>
</dbReference>
<name>A0AAV4XEE3_CAEEX</name>
<organism evidence="1 2">
    <name type="scientific">Caerostris extrusa</name>
    <name type="common">Bark spider</name>
    <name type="synonym">Caerostris bankana</name>
    <dbReference type="NCBI Taxonomy" id="172846"/>
    <lineage>
        <taxon>Eukaryota</taxon>
        <taxon>Metazoa</taxon>
        <taxon>Ecdysozoa</taxon>
        <taxon>Arthropoda</taxon>
        <taxon>Chelicerata</taxon>
        <taxon>Arachnida</taxon>
        <taxon>Araneae</taxon>
        <taxon>Araneomorphae</taxon>
        <taxon>Entelegynae</taxon>
        <taxon>Araneoidea</taxon>
        <taxon>Araneidae</taxon>
        <taxon>Caerostris</taxon>
    </lineage>
</organism>
<dbReference type="Proteomes" id="UP001054945">
    <property type="component" value="Unassembled WGS sequence"/>
</dbReference>
<evidence type="ECO:0000313" key="2">
    <source>
        <dbReference type="Proteomes" id="UP001054945"/>
    </source>
</evidence>
<evidence type="ECO:0000313" key="1">
    <source>
        <dbReference type="EMBL" id="GIY92843.1"/>
    </source>
</evidence>
<comment type="caution">
    <text evidence="1">The sequence shown here is derived from an EMBL/GenBank/DDBJ whole genome shotgun (WGS) entry which is preliminary data.</text>
</comment>
<keyword evidence="2" id="KW-1185">Reference proteome</keyword>